<name>A0A7H0GTA4_9BACT</name>
<reference evidence="1 2" key="1">
    <citation type="submission" date="2020-08" db="EMBL/GenBank/DDBJ databases">
        <title>Genome sequence of Hymenobacter qilianensis JCM 19763T.</title>
        <authorList>
            <person name="Hyun D.-W."/>
            <person name="Bae J.-W."/>
        </authorList>
    </citation>
    <scope>NUCLEOTIDE SEQUENCE [LARGE SCALE GENOMIC DNA]</scope>
    <source>
        <strain evidence="1 2">JCM 19763</strain>
    </source>
</reference>
<proteinExistence type="predicted"/>
<dbReference type="EMBL" id="CP060784">
    <property type="protein sequence ID" value="QNP51520.1"/>
    <property type="molecule type" value="Genomic_DNA"/>
</dbReference>
<evidence type="ECO:0000313" key="2">
    <source>
        <dbReference type="Proteomes" id="UP000516093"/>
    </source>
</evidence>
<dbReference type="AlphaFoldDB" id="A0A7H0GTA4"/>
<evidence type="ECO:0000313" key="1">
    <source>
        <dbReference type="EMBL" id="QNP51520.1"/>
    </source>
</evidence>
<gene>
    <name evidence="1" type="ORF">H9L05_16140</name>
</gene>
<dbReference type="Proteomes" id="UP000516093">
    <property type="component" value="Chromosome"/>
</dbReference>
<organism evidence="1 2">
    <name type="scientific">Hymenobacter qilianensis</name>
    <dbReference type="NCBI Taxonomy" id="1385715"/>
    <lineage>
        <taxon>Bacteria</taxon>
        <taxon>Pseudomonadati</taxon>
        <taxon>Bacteroidota</taxon>
        <taxon>Cytophagia</taxon>
        <taxon>Cytophagales</taxon>
        <taxon>Hymenobacteraceae</taxon>
        <taxon>Hymenobacter</taxon>
    </lineage>
</organism>
<protein>
    <submittedName>
        <fullName evidence="1">Uncharacterized protein</fullName>
    </submittedName>
</protein>
<sequence>MKRPPPVAQGTFGGGAPLAQRGAAADVVSFGRPLQTRPLGAVAELDIDVILYARCARVQNVIIVHVLAVLRLLLGTGGRRHQ</sequence>
<dbReference type="KEGG" id="hqi:H9L05_16140"/>
<keyword evidence="2" id="KW-1185">Reference proteome</keyword>
<accession>A0A7H0GTA4</accession>